<dbReference type="PANTHER" id="PTHR14689">
    <property type="entry name" value="PHORBOL-ESTER_DAG-TYPE DOMAIN-CONTAINING PROTEIN"/>
    <property type="match status" value="1"/>
</dbReference>
<dbReference type="Pfam" id="PF13926">
    <property type="entry name" value="DUF4211"/>
    <property type="match status" value="1"/>
</dbReference>
<feature type="compositionally biased region" description="Acidic residues" evidence="1">
    <location>
        <begin position="39"/>
        <end position="49"/>
    </location>
</feature>
<accession>A0AAU9LGQ6</accession>
<evidence type="ECO:0000313" key="4">
    <source>
        <dbReference type="Proteomes" id="UP001160483"/>
    </source>
</evidence>
<feature type="domain" description="DUF4211" evidence="2">
    <location>
        <begin position="312"/>
        <end position="447"/>
    </location>
</feature>
<organism evidence="3 4">
    <name type="scientific">Peronospora belbahrii</name>
    <dbReference type="NCBI Taxonomy" id="622444"/>
    <lineage>
        <taxon>Eukaryota</taxon>
        <taxon>Sar</taxon>
        <taxon>Stramenopiles</taxon>
        <taxon>Oomycota</taxon>
        <taxon>Peronosporomycetes</taxon>
        <taxon>Peronosporales</taxon>
        <taxon>Peronosporaceae</taxon>
        <taxon>Peronospora</taxon>
    </lineage>
</organism>
<sequence>MTDHEEVIINGDSTDEEEEVRIITPASRKRRRYSNIMMDQDEEDAEEEEKEKTEDQEKQQEKTTVALSCIPRRQQQLHLDKAGVSMQRMTLRTPLPVHRSRRNLQQLSISNAVARGDCGRHHKHGKDKESDNDDDVRIVKPPPASFKTNSGQKSRRFTIQECDEELGPAEKEQETQQNLETNIGNDDETSPASRRSSRIQHKRQEKELQHGIARKLAYPVLENCLNNLASFGPHCQDEDGENDSEDTQEFDLDKSVAPPAQKRRRSILLQGERDDREKIYADSGEDVDDFICGDNEIEYMEDDEEGAISVETPDDEIEDGPEEVTAMLAAGRSREMSEWFCIYLEYLEECIIDPDFETKMRRKRSKAKYQLYGQAVNRIERKLCSCRDAVQSGVAWPGEMMDALKCASFFRSSHVSAKQDCEACNRRQHFATYHVEFAGVAYDATKLYGHNWMRHLKAATLEAAPVQIAFKMGSVCHARTLAYWQLLHAKQFWCILVDAKVKECADCTGRIAEQYRNKFFTQEFGRYKRLVGLVDKFAEDSKRVNVSMPNVWKHITRCNMTSAFLPLPSHTSSLYTSTESRRGMLDAVVAESEEESTEDEEAEMEKREVKKQAVAGGINGDNESSIGKDEMKKGSPLRTPSSECKKEPNFQQTAIEDDKKGDDLVKDEKDIDDLMCLVCDASQRDAGVVHGLYLHVYCCYACAKRQYRMKSGCIVCNRPIDRVLRLLPLTLDARNAIRSQMPQN</sequence>
<feature type="compositionally biased region" description="Acidic residues" evidence="1">
    <location>
        <begin position="591"/>
        <end position="603"/>
    </location>
</feature>
<protein>
    <recommendedName>
        <fullName evidence="2">DUF4211 domain-containing protein</fullName>
    </recommendedName>
</protein>
<dbReference type="AlphaFoldDB" id="A0AAU9LGQ6"/>
<evidence type="ECO:0000313" key="3">
    <source>
        <dbReference type="EMBL" id="CAH0480223.1"/>
    </source>
</evidence>
<dbReference type="Gene3D" id="3.30.40.10">
    <property type="entry name" value="Zinc/RING finger domain, C3HC4 (zinc finger)"/>
    <property type="match status" value="1"/>
</dbReference>
<feature type="region of interest" description="Disordered" evidence="1">
    <location>
        <begin position="589"/>
        <end position="661"/>
    </location>
</feature>
<proteinExistence type="predicted"/>
<evidence type="ECO:0000259" key="2">
    <source>
        <dbReference type="Pfam" id="PF13926"/>
    </source>
</evidence>
<dbReference type="GO" id="GO:0005634">
    <property type="term" value="C:nucleus"/>
    <property type="evidence" value="ECO:0007669"/>
    <property type="project" value="TreeGrafter"/>
</dbReference>
<gene>
    <name evidence="3" type="ORF">PBS003_LOCUS6848</name>
</gene>
<feature type="region of interest" description="Disordered" evidence="1">
    <location>
        <begin position="1"/>
        <end position="65"/>
    </location>
</feature>
<name>A0AAU9LGQ6_9STRA</name>
<evidence type="ECO:0000256" key="1">
    <source>
        <dbReference type="SAM" id="MobiDB-lite"/>
    </source>
</evidence>
<dbReference type="InterPro" id="IPR025451">
    <property type="entry name" value="DUF4211"/>
</dbReference>
<feature type="compositionally biased region" description="Basic and acidic residues" evidence="1">
    <location>
        <begin position="50"/>
        <end position="61"/>
    </location>
</feature>
<reference evidence="3" key="1">
    <citation type="submission" date="2021-11" db="EMBL/GenBank/DDBJ databases">
        <authorList>
            <person name="Islam A."/>
            <person name="Islam S."/>
            <person name="Flora M.S."/>
            <person name="Rahman M."/>
            <person name="Ziaur R.M."/>
            <person name="Epstein J.H."/>
            <person name="Hassan M."/>
            <person name="Klassen M."/>
            <person name="Woodard K."/>
            <person name="Webb A."/>
            <person name="Webby R.J."/>
            <person name="El Zowalaty M.E."/>
        </authorList>
    </citation>
    <scope>NUCLEOTIDE SEQUENCE</scope>
    <source>
        <strain evidence="3">Pbs3</strain>
    </source>
</reference>
<feature type="region of interest" description="Disordered" evidence="1">
    <location>
        <begin position="93"/>
        <end position="208"/>
    </location>
</feature>
<dbReference type="EMBL" id="CAKKTJ010000324">
    <property type="protein sequence ID" value="CAH0480223.1"/>
    <property type="molecule type" value="Genomic_DNA"/>
</dbReference>
<dbReference type="InterPro" id="IPR013083">
    <property type="entry name" value="Znf_RING/FYVE/PHD"/>
</dbReference>
<dbReference type="Pfam" id="PF13920">
    <property type="entry name" value="zf-C3HC4_3"/>
    <property type="match status" value="1"/>
</dbReference>
<feature type="compositionally biased region" description="Polar residues" evidence="1">
    <location>
        <begin position="175"/>
        <end position="194"/>
    </location>
</feature>
<comment type="caution">
    <text evidence="3">The sequence shown here is derived from an EMBL/GenBank/DDBJ whole genome shotgun (WGS) entry which is preliminary data.</text>
</comment>
<dbReference type="Proteomes" id="UP001160483">
    <property type="component" value="Unassembled WGS sequence"/>
</dbReference>
<dbReference type="PANTHER" id="PTHR14689:SF0">
    <property type="entry name" value="COILED-COIL DOMAIN-CONTAINING PROTEIN 82"/>
    <property type="match status" value="1"/>
</dbReference>